<proteinExistence type="predicted"/>
<protein>
    <recommendedName>
        <fullName evidence="4">Secreted protein</fullName>
    </recommendedName>
</protein>
<dbReference type="EMBL" id="JAATEJ010000026">
    <property type="protein sequence ID" value="NJP47026.1"/>
    <property type="molecule type" value="Genomic_DNA"/>
</dbReference>
<feature type="compositionally biased region" description="Acidic residues" evidence="1">
    <location>
        <begin position="191"/>
        <end position="205"/>
    </location>
</feature>
<accession>A0ABX0ZZN7</accession>
<comment type="caution">
    <text evidence="2">The sequence shown here is derived from an EMBL/GenBank/DDBJ whole genome shotgun (WGS) entry which is preliminary data.</text>
</comment>
<evidence type="ECO:0000313" key="3">
    <source>
        <dbReference type="Proteomes" id="UP000734511"/>
    </source>
</evidence>
<name>A0ABX0ZZN7_9ACTN</name>
<keyword evidence="3" id="KW-1185">Reference proteome</keyword>
<evidence type="ECO:0000256" key="1">
    <source>
        <dbReference type="SAM" id="MobiDB-lite"/>
    </source>
</evidence>
<dbReference type="Proteomes" id="UP000734511">
    <property type="component" value="Unassembled WGS sequence"/>
</dbReference>
<sequence>MTGALVAAAALGGGGYALFGSGDDKPLAKPAPTATASPKPTKAYGVTSGGTHYGDLGQMLLPADGAVEPGPDFENYGNDAVLDAAQAKKLVEDGDGASRLTAAERKQVDAQIDAMHIKGAALRTYGSDDGELEYVITLVQVGNKLAAQAGPETFRKLAEGSDVLRKGPAVAGHPHAVCVMPKPTDSAPSSGEDEDEEDDGGDGGDDMSWLDGMYCSATEGDLMVQIRVDGPAPLSEDAAATVVAKQLDRIQAPGEGV</sequence>
<evidence type="ECO:0000313" key="2">
    <source>
        <dbReference type="EMBL" id="NJP47026.1"/>
    </source>
</evidence>
<gene>
    <name evidence="2" type="ORF">HCN08_27015</name>
</gene>
<feature type="compositionally biased region" description="Low complexity" evidence="1">
    <location>
        <begin position="28"/>
        <end position="43"/>
    </location>
</feature>
<feature type="region of interest" description="Disordered" evidence="1">
    <location>
        <begin position="22"/>
        <end position="47"/>
    </location>
</feature>
<organism evidence="2 3">
    <name type="scientific">Actinacidiphila epipremni</name>
    <dbReference type="NCBI Taxonomy" id="2053013"/>
    <lineage>
        <taxon>Bacteria</taxon>
        <taxon>Bacillati</taxon>
        <taxon>Actinomycetota</taxon>
        <taxon>Actinomycetes</taxon>
        <taxon>Kitasatosporales</taxon>
        <taxon>Streptomycetaceae</taxon>
        <taxon>Actinacidiphila</taxon>
    </lineage>
</organism>
<reference evidence="2 3" key="1">
    <citation type="submission" date="2020-03" db="EMBL/GenBank/DDBJ databases">
        <title>WGS of actinomycetes isolated from Thailand.</title>
        <authorList>
            <person name="Thawai C."/>
        </authorList>
    </citation>
    <scope>NUCLEOTIDE SEQUENCE [LARGE SCALE GENOMIC DNA]</scope>
    <source>
        <strain evidence="2 3">PRB2-1</strain>
    </source>
</reference>
<feature type="region of interest" description="Disordered" evidence="1">
    <location>
        <begin position="174"/>
        <end position="210"/>
    </location>
</feature>
<evidence type="ECO:0008006" key="4">
    <source>
        <dbReference type="Google" id="ProtNLM"/>
    </source>
</evidence>